<evidence type="ECO:0000313" key="6">
    <source>
        <dbReference type="EMBL" id="TDX15472.1"/>
    </source>
</evidence>
<dbReference type="PANTHER" id="PTHR42693">
    <property type="entry name" value="ARYLSULFATASE FAMILY MEMBER"/>
    <property type="match status" value="1"/>
</dbReference>
<dbReference type="GO" id="GO:0046872">
    <property type="term" value="F:metal ion binding"/>
    <property type="evidence" value="ECO:0007669"/>
    <property type="project" value="UniProtKB-KW"/>
</dbReference>
<comment type="caution">
    <text evidence="6">The sequence shown here is derived from an EMBL/GenBank/DDBJ whole genome shotgun (WGS) entry which is preliminary data.</text>
</comment>
<dbReference type="AlphaFoldDB" id="A0A4R8ESJ4"/>
<keyword evidence="2" id="KW-0479">Metal-binding</keyword>
<evidence type="ECO:0000256" key="1">
    <source>
        <dbReference type="ARBA" id="ARBA00008779"/>
    </source>
</evidence>
<dbReference type="InterPro" id="IPR050738">
    <property type="entry name" value="Sulfatase"/>
</dbReference>
<keyword evidence="3" id="KW-0378">Hydrolase</keyword>
<proteinExistence type="inferred from homology"/>
<feature type="domain" description="Sulfatase N-terminal" evidence="5">
    <location>
        <begin position="14"/>
        <end position="276"/>
    </location>
</feature>
<dbReference type="PROSITE" id="PS00523">
    <property type="entry name" value="SULFATASE_1"/>
    <property type="match status" value="1"/>
</dbReference>
<evidence type="ECO:0000256" key="3">
    <source>
        <dbReference type="ARBA" id="ARBA00022801"/>
    </source>
</evidence>
<dbReference type="EMBL" id="SODZ01000007">
    <property type="protein sequence ID" value="TDX15472.1"/>
    <property type="molecule type" value="Genomic_DNA"/>
</dbReference>
<evidence type="ECO:0000256" key="4">
    <source>
        <dbReference type="ARBA" id="ARBA00022837"/>
    </source>
</evidence>
<protein>
    <submittedName>
        <fullName evidence="6">Arylsulfatase A-like enzyme</fullName>
    </submittedName>
</protein>
<dbReference type="GO" id="GO:0004065">
    <property type="term" value="F:arylsulfatase activity"/>
    <property type="evidence" value="ECO:0007669"/>
    <property type="project" value="TreeGrafter"/>
</dbReference>
<dbReference type="PANTHER" id="PTHR42693:SF53">
    <property type="entry name" value="ENDO-4-O-SULFATASE"/>
    <property type="match status" value="1"/>
</dbReference>
<reference evidence="6 7" key="1">
    <citation type="submission" date="2019-03" db="EMBL/GenBank/DDBJ databases">
        <title>Genomic Encyclopedia of Type Strains, Phase IV (KMG-IV): sequencing the most valuable type-strain genomes for metagenomic binning, comparative biology and taxonomic classification.</title>
        <authorList>
            <person name="Goeker M."/>
        </authorList>
    </citation>
    <scope>NUCLEOTIDE SEQUENCE [LARGE SCALE GENOMIC DNA]</scope>
    <source>
        <strain evidence="6 7">DSM 13575</strain>
    </source>
</reference>
<gene>
    <name evidence="6" type="ORF">C8D74_10770</name>
</gene>
<comment type="similarity">
    <text evidence="1">Belongs to the sulfatase family.</text>
</comment>
<evidence type="ECO:0000259" key="5">
    <source>
        <dbReference type="Pfam" id="PF00884"/>
    </source>
</evidence>
<accession>A0A4R8ESJ4</accession>
<dbReference type="RefSeq" id="WP_103875988.1">
    <property type="nucleotide sequence ID" value="NZ_SODZ01000007.1"/>
</dbReference>
<name>A0A4R8ESJ4_9BACT</name>
<dbReference type="InterPro" id="IPR017850">
    <property type="entry name" value="Alkaline_phosphatase_core_sf"/>
</dbReference>
<dbReference type="Pfam" id="PF00884">
    <property type="entry name" value="Sulfatase"/>
    <property type="match status" value="1"/>
</dbReference>
<keyword evidence="4" id="KW-0106">Calcium</keyword>
<evidence type="ECO:0000313" key="7">
    <source>
        <dbReference type="Proteomes" id="UP000294817"/>
    </source>
</evidence>
<dbReference type="Gene3D" id="3.40.720.10">
    <property type="entry name" value="Alkaline Phosphatase, subunit A"/>
    <property type="match status" value="1"/>
</dbReference>
<evidence type="ECO:0000256" key="2">
    <source>
        <dbReference type="ARBA" id="ARBA00022723"/>
    </source>
</evidence>
<dbReference type="InterPro" id="IPR000917">
    <property type="entry name" value="Sulfatase_N"/>
</dbReference>
<organism evidence="6 7">
    <name type="scientific">Petrotoga sibirica</name>
    <dbReference type="NCBI Taxonomy" id="156202"/>
    <lineage>
        <taxon>Bacteria</taxon>
        <taxon>Thermotogati</taxon>
        <taxon>Thermotogota</taxon>
        <taxon>Thermotogae</taxon>
        <taxon>Petrotogales</taxon>
        <taxon>Petrotogaceae</taxon>
        <taxon>Petrotoga</taxon>
    </lineage>
</organism>
<sequence>MNILYMHTHDTGKYISPYGFDAPTPNLMELAKEGTLFRHAFSAAPTCSPSRAALLTGASPHKVGMLGLAHRGFKLNDYDKHIVNLLNKVGYDTVLCGVQHVAPKAEMIGYKKILCEAEHYPNDWKEDIKNAELVSDYLSNNPKKPFFISFGMQNTHIPFPEAKINPNYVKPPSPLYDNAMTREDMAQFFTSVHIVDQCVGKIMRSLKENHLEEETLVIFTTDHGIPLPNMKCTLYDTGIGISLILKFPNNKKSGEATDILVSHLDIFPTICDFLGIEKPAWLEGFSLKPYLDGKVDKIREELFAEITFHAAYEPTRCIRTERYKYIKFFDNYDKIIPANIDDTKSKEFLLSHGLLQVKRQKEMLFDLYFDPMERNNLIKEDNYKNILRELQSKLYDWMKKTNDPLLKGKVEKPKGAIVNTRDCMSAMEERYE</sequence>
<dbReference type="SUPFAM" id="SSF53649">
    <property type="entry name" value="Alkaline phosphatase-like"/>
    <property type="match status" value="1"/>
</dbReference>
<dbReference type="CDD" id="cd16027">
    <property type="entry name" value="SGSH"/>
    <property type="match status" value="1"/>
</dbReference>
<dbReference type="Proteomes" id="UP000294817">
    <property type="component" value="Unassembled WGS sequence"/>
</dbReference>
<keyword evidence="7" id="KW-1185">Reference proteome</keyword>
<dbReference type="InterPro" id="IPR024607">
    <property type="entry name" value="Sulfatase_CS"/>
</dbReference>